<dbReference type="RefSeq" id="WP_343994912.1">
    <property type="nucleotide sequence ID" value="NZ_BAAALG010000010.1"/>
</dbReference>
<dbReference type="SUPFAM" id="SSF103473">
    <property type="entry name" value="MFS general substrate transporter"/>
    <property type="match status" value="1"/>
</dbReference>
<dbReference type="Gene3D" id="1.20.1720.10">
    <property type="entry name" value="Multidrug resistance protein D"/>
    <property type="match status" value="1"/>
</dbReference>
<dbReference type="InterPro" id="IPR011701">
    <property type="entry name" value="MFS"/>
</dbReference>
<feature type="transmembrane region" description="Helical" evidence="7">
    <location>
        <begin position="228"/>
        <end position="247"/>
    </location>
</feature>
<feature type="transmembrane region" description="Helical" evidence="7">
    <location>
        <begin position="359"/>
        <end position="379"/>
    </location>
</feature>
<feature type="transmembrane region" description="Helical" evidence="7">
    <location>
        <begin position="78"/>
        <end position="97"/>
    </location>
</feature>
<evidence type="ECO:0000256" key="4">
    <source>
        <dbReference type="ARBA" id="ARBA00022692"/>
    </source>
</evidence>
<feature type="transmembrane region" description="Helical" evidence="7">
    <location>
        <begin position="12"/>
        <end position="35"/>
    </location>
</feature>
<dbReference type="InterPro" id="IPR020846">
    <property type="entry name" value="MFS_dom"/>
</dbReference>
<evidence type="ECO:0000256" key="7">
    <source>
        <dbReference type="SAM" id="Phobius"/>
    </source>
</evidence>
<protein>
    <recommendedName>
        <fullName evidence="8">Major facilitator superfamily (MFS) profile domain-containing protein</fullName>
    </recommendedName>
</protein>
<keyword evidence="2" id="KW-0813">Transport</keyword>
<feature type="transmembrane region" description="Helical" evidence="7">
    <location>
        <begin position="259"/>
        <end position="289"/>
    </location>
</feature>
<keyword evidence="3" id="KW-1003">Cell membrane</keyword>
<dbReference type="PANTHER" id="PTHR42718:SF46">
    <property type="entry name" value="BLR6921 PROTEIN"/>
    <property type="match status" value="1"/>
</dbReference>
<keyword evidence="5 7" id="KW-1133">Transmembrane helix</keyword>
<name>A0ABN1TWL3_9ACTN</name>
<keyword evidence="6 7" id="KW-0472">Membrane</keyword>
<dbReference type="InterPro" id="IPR036259">
    <property type="entry name" value="MFS_trans_sf"/>
</dbReference>
<feature type="transmembrane region" description="Helical" evidence="7">
    <location>
        <begin position="198"/>
        <end position="216"/>
    </location>
</feature>
<feature type="domain" description="Major facilitator superfamily (MFS) profile" evidence="8">
    <location>
        <begin position="8"/>
        <end position="459"/>
    </location>
</feature>
<evidence type="ECO:0000256" key="2">
    <source>
        <dbReference type="ARBA" id="ARBA00022448"/>
    </source>
</evidence>
<proteinExistence type="predicted"/>
<evidence type="ECO:0000313" key="10">
    <source>
        <dbReference type="Proteomes" id="UP001501581"/>
    </source>
</evidence>
<feature type="transmembrane region" description="Helical" evidence="7">
    <location>
        <begin position="165"/>
        <end position="186"/>
    </location>
</feature>
<sequence length="478" mass="48699">MTTSARSRTGRLYVGLVVMATITGMVGSLGAPLVPAVAEHEDVSLRLAQWSLTATLLVGAVATPLIGGLGTGRRRRPVLLAVLGLVGIGCLLAALPLGFWGVLVGRALMGIGFGINPLAIAVARDAIPVERQRSALAMISLSTVLSAGLGFPVSALLADLVGVKGAFMVVATMICATFLMAAVTVPEASSVETRDVDWTGALLIGGGTLGVLLAITQVSQHGVGSPHVWVPASIGGLVLVAAVLWLLRRRIPLVDLRLAVSPGVLGANIAAFLGGVGMYLIMVTTLVLVQADPQASGGLGQSVTVGGLMMVPYALTSVVGARFALWVAERMSPDLLLPLGCVGFALANLSLWAAHDELWQVVVAMGIGGIGAGMTFNAIPWLMARFVPLEQTASAIGFNVVLRFIGFSIGSALSAMLLLQFSGGADHPVERGFQISSLVGVGVSLVGAVLCLALAGPARRRAAAVTAAVAPSPLPESG</sequence>
<keyword evidence="10" id="KW-1185">Reference proteome</keyword>
<reference evidence="9 10" key="1">
    <citation type="journal article" date="2019" name="Int. J. Syst. Evol. Microbiol.">
        <title>The Global Catalogue of Microorganisms (GCM) 10K type strain sequencing project: providing services to taxonomists for standard genome sequencing and annotation.</title>
        <authorList>
            <consortium name="The Broad Institute Genomics Platform"/>
            <consortium name="The Broad Institute Genome Sequencing Center for Infectious Disease"/>
            <person name="Wu L."/>
            <person name="Ma J."/>
        </authorList>
    </citation>
    <scope>NUCLEOTIDE SEQUENCE [LARGE SCALE GENOMIC DNA]</scope>
    <source>
        <strain evidence="9 10">JCM 13008</strain>
    </source>
</reference>
<feature type="transmembrane region" description="Helical" evidence="7">
    <location>
        <begin position="135"/>
        <end position="153"/>
    </location>
</feature>
<gene>
    <name evidence="9" type="ORF">GCM10009668_25150</name>
</gene>
<dbReference type="Pfam" id="PF07690">
    <property type="entry name" value="MFS_1"/>
    <property type="match status" value="1"/>
</dbReference>
<feature type="transmembrane region" description="Helical" evidence="7">
    <location>
        <begin position="103"/>
        <end position="123"/>
    </location>
</feature>
<evidence type="ECO:0000313" key="9">
    <source>
        <dbReference type="EMBL" id="GAA1104794.1"/>
    </source>
</evidence>
<evidence type="ECO:0000256" key="1">
    <source>
        <dbReference type="ARBA" id="ARBA00004651"/>
    </source>
</evidence>
<feature type="transmembrane region" description="Helical" evidence="7">
    <location>
        <begin position="400"/>
        <end position="421"/>
    </location>
</feature>
<evidence type="ECO:0000256" key="3">
    <source>
        <dbReference type="ARBA" id="ARBA00022475"/>
    </source>
</evidence>
<organism evidence="9 10">
    <name type="scientific">Nocardioides dubius</name>
    <dbReference type="NCBI Taxonomy" id="317019"/>
    <lineage>
        <taxon>Bacteria</taxon>
        <taxon>Bacillati</taxon>
        <taxon>Actinomycetota</taxon>
        <taxon>Actinomycetes</taxon>
        <taxon>Propionibacteriales</taxon>
        <taxon>Nocardioidaceae</taxon>
        <taxon>Nocardioides</taxon>
    </lineage>
</organism>
<keyword evidence="4 7" id="KW-0812">Transmembrane</keyword>
<feature type="transmembrane region" description="Helical" evidence="7">
    <location>
        <begin position="309"/>
        <end position="328"/>
    </location>
</feature>
<evidence type="ECO:0000256" key="5">
    <source>
        <dbReference type="ARBA" id="ARBA00022989"/>
    </source>
</evidence>
<dbReference type="PANTHER" id="PTHR42718">
    <property type="entry name" value="MAJOR FACILITATOR SUPERFAMILY MULTIDRUG TRANSPORTER MFSC"/>
    <property type="match status" value="1"/>
</dbReference>
<dbReference type="Proteomes" id="UP001501581">
    <property type="component" value="Unassembled WGS sequence"/>
</dbReference>
<feature type="transmembrane region" description="Helical" evidence="7">
    <location>
        <begin position="433"/>
        <end position="455"/>
    </location>
</feature>
<comment type="caution">
    <text evidence="9">The sequence shown here is derived from an EMBL/GenBank/DDBJ whole genome shotgun (WGS) entry which is preliminary data.</text>
</comment>
<comment type="subcellular location">
    <subcellularLocation>
        <location evidence="1">Cell membrane</location>
        <topology evidence="1">Multi-pass membrane protein</topology>
    </subcellularLocation>
</comment>
<dbReference type="EMBL" id="BAAALG010000010">
    <property type="protein sequence ID" value="GAA1104794.1"/>
    <property type="molecule type" value="Genomic_DNA"/>
</dbReference>
<evidence type="ECO:0000256" key="6">
    <source>
        <dbReference type="ARBA" id="ARBA00023136"/>
    </source>
</evidence>
<dbReference type="Gene3D" id="1.20.1250.20">
    <property type="entry name" value="MFS general substrate transporter like domains"/>
    <property type="match status" value="1"/>
</dbReference>
<feature type="transmembrane region" description="Helical" evidence="7">
    <location>
        <begin position="47"/>
        <end position="66"/>
    </location>
</feature>
<dbReference type="PROSITE" id="PS50850">
    <property type="entry name" value="MFS"/>
    <property type="match status" value="1"/>
</dbReference>
<evidence type="ECO:0000259" key="8">
    <source>
        <dbReference type="PROSITE" id="PS50850"/>
    </source>
</evidence>
<accession>A0ABN1TWL3</accession>
<feature type="transmembrane region" description="Helical" evidence="7">
    <location>
        <begin position="335"/>
        <end position="353"/>
    </location>
</feature>